<dbReference type="EMBL" id="JAAALK010000282">
    <property type="protein sequence ID" value="KAG8080409.1"/>
    <property type="molecule type" value="Genomic_DNA"/>
</dbReference>
<dbReference type="GO" id="GO:0004535">
    <property type="term" value="F:poly(A)-specific ribonuclease activity"/>
    <property type="evidence" value="ECO:0007669"/>
    <property type="project" value="InterPro"/>
</dbReference>
<proteinExistence type="predicted"/>
<gene>
    <name evidence="1" type="ORF">GUJ93_ZPchr0007g3554</name>
</gene>
<accession>A0A8J5TFZ1</accession>
<evidence type="ECO:0000313" key="1">
    <source>
        <dbReference type="EMBL" id="KAG8080409.1"/>
    </source>
</evidence>
<name>A0A8J5TFZ1_ZIZPA</name>
<dbReference type="OrthoDB" id="739979at2759"/>
<dbReference type="AlphaFoldDB" id="A0A8J5TFZ1"/>
<reference evidence="1" key="2">
    <citation type="submission" date="2021-02" db="EMBL/GenBank/DDBJ databases">
        <authorList>
            <person name="Kimball J.A."/>
            <person name="Haas M.W."/>
            <person name="Macchietto M."/>
            <person name="Kono T."/>
            <person name="Duquette J."/>
            <person name="Shao M."/>
        </authorList>
    </citation>
    <scope>NUCLEOTIDE SEQUENCE</scope>
    <source>
        <tissue evidence="1">Fresh leaf tissue</tissue>
    </source>
</reference>
<dbReference type="PANTHER" id="PTHR10797">
    <property type="entry name" value="CCR4-NOT TRANSCRIPTION COMPLEX SUBUNIT"/>
    <property type="match status" value="1"/>
</dbReference>
<keyword evidence="2" id="KW-1185">Reference proteome</keyword>
<organism evidence="1 2">
    <name type="scientific">Zizania palustris</name>
    <name type="common">Northern wild rice</name>
    <dbReference type="NCBI Taxonomy" id="103762"/>
    <lineage>
        <taxon>Eukaryota</taxon>
        <taxon>Viridiplantae</taxon>
        <taxon>Streptophyta</taxon>
        <taxon>Embryophyta</taxon>
        <taxon>Tracheophyta</taxon>
        <taxon>Spermatophyta</taxon>
        <taxon>Magnoliopsida</taxon>
        <taxon>Liliopsida</taxon>
        <taxon>Poales</taxon>
        <taxon>Poaceae</taxon>
        <taxon>BOP clade</taxon>
        <taxon>Oryzoideae</taxon>
        <taxon>Oryzeae</taxon>
        <taxon>Zizaniinae</taxon>
        <taxon>Zizania</taxon>
    </lineage>
</organism>
<reference evidence="1" key="1">
    <citation type="journal article" date="2021" name="bioRxiv">
        <title>Whole Genome Assembly and Annotation of Northern Wild Rice, Zizania palustris L., Supports a Whole Genome Duplication in the Zizania Genus.</title>
        <authorList>
            <person name="Haas M."/>
            <person name="Kono T."/>
            <person name="Macchietto M."/>
            <person name="Millas R."/>
            <person name="McGilp L."/>
            <person name="Shao M."/>
            <person name="Duquette J."/>
            <person name="Hirsch C.N."/>
            <person name="Kimball J."/>
        </authorList>
    </citation>
    <scope>NUCLEOTIDE SEQUENCE</scope>
    <source>
        <tissue evidence="1">Fresh leaf tissue</tissue>
    </source>
</reference>
<dbReference type="GO" id="GO:0030014">
    <property type="term" value="C:CCR4-NOT complex"/>
    <property type="evidence" value="ECO:0007669"/>
    <property type="project" value="InterPro"/>
</dbReference>
<protein>
    <submittedName>
        <fullName evidence="1">Uncharacterized protein</fullName>
    </submittedName>
</protein>
<sequence length="102" mass="11214">MYGGGFQLPTTAAQFKNIVKSAIRKTLYDVKEMARHCPNDLRGGLELVARKLGVRRIVGEAHQAGSDSLLTCQTFIKMRECYFGDGKLTNVADMITGITTCD</sequence>
<evidence type="ECO:0000313" key="2">
    <source>
        <dbReference type="Proteomes" id="UP000729402"/>
    </source>
</evidence>
<dbReference type="InterPro" id="IPR039637">
    <property type="entry name" value="CNOT7/CNOT8/Pop2"/>
</dbReference>
<comment type="caution">
    <text evidence="1">The sequence shown here is derived from an EMBL/GenBank/DDBJ whole genome shotgun (WGS) entry which is preliminary data.</text>
</comment>
<dbReference type="Proteomes" id="UP000729402">
    <property type="component" value="Unassembled WGS sequence"/>
</dbReference>